<dbReference type="EC" id="2.7.7.49" evidence="19"/>
<comment type="domain">
    <text evidence="19">The polymerase/reverse transcriptase (RT) and ribonuclease H (RH) domains are structured in five subdomains: finger, palm, thumb, connection and RNase H. Within the palm subdomain, the 'primer grip' region is thought to be involved in the positioning of the primer terminus for accommodating the incoming nucleotide. The RH domain stabilizes the association of RT with primer-template.</text>
</comment>
<keyword evidence="16 19" id="KW-0238">DNA-binding</keyword>
<evidence type="ECO:0000256" key="6">
    <source>
        <dbReference type="ARBA" id="ARBA00022679"/>
    </source>
</evidence>
<proteinExistence type="inferred from homology"/>
<dbReference type="GO" id="GO:0046872">
    <property type="term" value="F:metal ion binding"/>
    <property type="evidence" value="ECO:0007669"/>
    <property type="project" value="UniProtKB-UniRule"/>
</dbReference>
<evidence type="ECO:0000256" key="16">
    <source>
        <dbReference type="ARBA" id="ARBA00023125"/>
    </source>
</evidence>
<evidence type="ECO:0000256" key="12">
    <source>
        <dbReference type="ARBA" id="ARBA00022801"/>
    </source>
</evidence>
<evidence type="ECO:0000256" key="4">
    <source>
        <dbReference type="ARBA" id="ARBA00022581"/>
    </source>
</evidence>
<evidence type="ECO:0000256" key="19">
    <source>
        <dbReference type="HAMAP-Rule" id="MF_04073"/>
    </source>
</evidence>
<comment type="miscellaneous">
    <text evidence="19">Hepadnaviral virions contain probably just one P protein molecule per particle.</text>
</comment>
<dbReference type="Gene3D" id="3.30.70.270">
    <property type="match status" value="1"/>
</dbReference>
<organism evidence="22">
    <name type="scientific">Hepatitis B virus</name>
    <name type="common">HBV</name>
    <dbReference type="NCBI Taxonomy" id="10407"/>
    <lineage>
        <taxon>Viruses</taxon>
        <taxon>Riboviria</taxon>
        <taxon>Pararnavirae</taxon>
        <taxon>Artverviricota</taxon>
        <taxon>Revtraviricetes</taxon>
        <taxon>Blubervirales</taxon>
        <taxon>Hepadnaviridae</taxon>
        <taxon>Orthohepadnavirus</taxon>
        <taxon>Orthohepadnavirus hominoidei</taxon>
    </lineage>
</organism>
<feature type="region of interest" description="Disordered" evidence="20">
    <location>
        <begin position="224"/>
        <end position="263"/>
    </location>
</feature>
<keyword evidence="9 19" id="KW-0540">Nuclease</keyword>
<evidence type="ECO:0000256" key="8">
    <source>
        <dbReference type="ARBA" id="ARBA00022705"/>
    </source>
</evidence>
<keyword evidence="6 19" id="KW-0808">Transferase</keyword>
<evidence type="ECO:0000259" key="21">
    <source>
        <dbReference type="PROSITE" id="PS50878"/>
    </source>
</evidence>
<evidence type="ECO:0000256" key="15">
    <source>
        <dbReference type="ARBA" id="ARBA00022932"/>
    </source>
</evidence>
<protein>
    <recommendedName>
        <fullName evidence="19">Protein P</fullName>
    </recommendedName>
    <domain>
        <recommendedName>
            <fullName evidence="19">DNA-directed DNA polymerase</fullName>
            <ecNumber evidence="19">2.7.7.7</ecNumber>
        </recommendedName>
    </domain>
    <domain>
        <recommendedName>
            <fullName evidence="19">RNA-directed DNA polymerase</fullName>
            <ecNumber evidence="19">2.7.7.49</ecNumber>
        </recommendedName>
    </domain>
    <domain>
        <recommendedName>
            <fullName evidence="19">Ribonuclease H</fullName>
            <ecNumber evidence="19">3.1.26.4</ecNumber>
        </recommendedName>
    </domain>
</protein>
<dbReference type="GO" id="GO:0004523">
    <property type="term" value="F:RNA-DNA hybrid ribonuclease activity"/>
    <property type="evidence" value="ECO:0007669"/>
    <property type="project" value="UniProtKB-UniRule"/>
</dbReference>
<dbReference type="PROSITE" id="PS50878">
    <property type="entry name" value="RT_POL"/>
    <property type="match status" value="1"/>
</dbReference>
<evidence type="ECO:0000256" key="7">
    <source>
        <dbReference type="ARBA" id="ARBA00022695"/>
    </source>
</evidence>
<dbReference type="GO" id="GO:0003887">
    <property type="term" value="F:DNA-directed DNA polymerase activity"/>
    <property type="evidence" value="ECO:0007669"/>
    <property type="project" value="UniProtKB-UniRule"/>
</dbReference>
<dbReference type="Pfam" id="PF00336">
    <property type="entry name" value="DNA_pol_viral_C"/>
    <property type="match status" value="1"/>
</dbReference>
<dbReference type="InterPro" id="IPR001462">
    <property type="entry name" value="DNApol_viral_C"/>
</dbReference>
<dbReference type="PANTHER" id="PTHR33064">
    <property type="entry name" value="POL PROTEIN"/>
    <property type="match status" value="1"/>
</dbReference>
<gene>
    <name evidence="19" type="primary">P</name>
</gene>
<feature type="binding site" evidence="19">
    <location>
        <position position="412"/>
    </location>
    <ligand>
        <name>Mg(2+)</name>
        <dbReference type="ChEBI" id="CHEBI:18420"/>
        <note>catalytic</note>
    </ligand>
</feature>
<comment type="domain">
    <text evidence="19">Terminal protein domain (TP) is hepadnavirus-specific. Spacer domain is highly variable and separates the TP and RT domains. Polymerase/reverse-transcriptase domain (RT) and ribonuclease H domain (RH) are similar to retrovirus reverse transcriptase/RNase H.</text>
</comment>
<dbReference type="GO" id="GO:0052170">
    <property type="term" value="P:symbiont-mediated suppression of host innate immune response"/>
    <property type="evidence" value="ECO:0007669"/>
    <property type="project" value="UniProtKB-UniRule"/>
</dbReference>
<dbReference type="GO" id="GO:0006260">
    <property type="term" value="P:DNA replication"/>
    <property type="evidence" value="ECO:0007669"/>
    <property type="project" value="UniProtKB-UniRule"/>
</dbReference>
<organismHost>
    <name type="scientific">Pan troglodytes</name>
    <name type="common">Chimpanzee</name>
    <dbReference type="NCBI Taxonomy" id="9598"/>
</organismHost>
<accession>I0C8N2</accession>
<evidence type="ECO:0000256" key="5">
    <source>
        <dbReference type="ARBA" id="ARBA00022632"/>
    </source>
</evidence>
<comment type="catalytic activity">
    <reaction evidence="19">
        <text>DNA(n) + a 2'-deoxyribonucleoside 5'-triphosphate = DNA(n+1) + diphosphate</text>
        <dbReference type="Rhea" id="RHEA:22508"/>
        <dbReference type="Rhea" id="RHEA-COMP:17339"/>
        <dbReference type="Rhea" id="RHEA-COMP:17340"/>
        <dbReference type="ChEBI" id="CHEBI:33019"/>
        <dbReference type="ChEBI" id="CHEBI:61560"/>
        <dbReference type="ChEBI" id="CHEBI:173112"/>
        <dbReference type="EC" id="2.7.7.49"/>
    </reaction>
</comment>
<dbReference type="GO" id="GO:0003677">
    <property type="term" value="F:DNA binding"/>
    <property type="evidence" value="ECO:0007669"/>
    <property type="project" value="UniProtKB-UniRule"/>
</dbReference>
<dbReference type="EMBL" id="JQ707474">
    <property type="protein sequence ID" value="AFH73116.1"/>
    <property type="molecule type" value="Genomic_DNA"/>
</dbReference>
<evidence type="ECO:0000313" key="22">
    <source>
        <dbReference type="EMBL" id="AFH73116.1"/>
    </source>
</evidence>
<keyword evidence="18 19" id="KW-0899">Viral immunoevasion</keyword>
<dbReference type="FunFam" id="3.30.70.270:FF:000009">
    <property type="entry name" value="Protein P"/>
    <property type="match status" value="1"/>
</dbReference>
<feature type="domain" description="Reverse transcriptase" evidence="21">
    <location>
        <begin position="340"/>
        <end position="583"/>
    </location>
</feature>
<evidence type="ECO:0000256" key="11">
    <source>
        <dbReference type="ARBA" id="ARBA00022759"/>
    </source>
</evidence>
<comment type="caution">
    <text evidence="19">Lacks conserved residue(s) required for the propagation of feature annotation.</text>
</comment>
<evidence type="ECO:0000256" key="3">
    <source>
        <dbReference type="ARBA" id="ARBA00022482"/>
    </source>
</evidence>
<evidence type="ECO:0000256" key="1">
    <source>
        <dbReference type="ARBA" id="ARBA00000077"/>
    </source>
</evidence>
<dbReference type="EC" id="2.7.7.7" evidence="19"/>
<evidence type="ECO:0000256" key="2">
    <source>
        <dbReference type="ARBA" id="ARBA00007994"/>
    </source>
</evidence>
<evidence type="ECO:0000256" key="14">
    <source>
        <dbReference type="ARBA" id="ARBA00022918"/>
    </source>
</evidence>
<organismHost>
    <name type="scientific">Homo sapiens</name>
    <name type="common">Human</name>
    <dbReference type="NCBI Taxonomy" id="9606"/>
</organismHost>
<keyword evidence="5 19" id="KW-1090">Inhibition of host innate immune response by virus</keyword>
<feature type="binding site" evidence="19">
    <location>
        <position position="534"/>
    </location>
    <ligand>
        <name>Mg(2+)</name>
        <dbReference type="ChEBI" id="CHEBI:18420"/>
        <note>catalytic</note>
    </ligand>
</feature>
<dbReference type="InterPro" id="IPR037531">
    <property type="entry name" value="HBV_DPOL"/>
</dbReference>
<keyword evidence="14 19" id="KW-0695">RNA-directed DNA polymerase</keyword>
<evidence type="ECO:0000256" key="13">
    <source>
        <dbReference type="ARBA" id="ARBA00022842"/>
    </source>
</evidence>
<dbReference type="InterPro" id="IPR000201">
    <property type="entry name" value="DNApol_viral_N"/>
</dbReference>
<reference evidence="22" key="1">
    <citation type="journal article" date="2012" name="Nat. Commun.">
        <title>Convergence and coevolution of Hepatitis B virus drug resistance.</title>
        <authorList>
            <person name="Thai H."/>
            <person name="Campo D.S."/>
            <person name="Lara J."/>
            <person name="Dimitrova Z."/>
            <person name="Ramachandran S."/>
            <person name="Xia G.-L."/>
            <person name="Ganova-Raeva L."/>
            <person name="Teo C.-G."/>
            <person name="Lok A."/>
            <person name="Khudyakov Y."/>
        </authorList>
    </citation>
    <scope>NUCLEOTIDE SEQUENCE</scope>
    <source>
        <strain evidence="22">MC3_C43</strain>
    </source>
</reference>
<dbReference type="InterPro" id="IPR043502">
    <property type="entry name" value="DNA/RNA_pol_sf"/>
</dbReference>
<keyword evidence="3 19" id="KW-1113">Inhibition of host RLR pathway by virus</keyword>
<dbReference type="HAMAP" id="MF_04073">
    <property type="entry name" value="HBV_DPOL"/>
    <property type="match status" value="1"/>
</dbReference>
<comment type="similarity">
    <text evidence="2 19">Belongs to the hepadnaviridae P protein family.</text>
</comment>
<keyword evidence="7 19" id="KW-0548">Nucleotidyltransferase</keyword>
<dbReference type="Pfam" id="PF00242">
    <property type="entry name" value="DNA_pol_viral_N"/>
    <property type="match status" value="1"/>
</dbReference>
<dbReference type="InterPro" id="IPR043128">
    <property type="entry name" value="Rev_trsase/Diguanyl_cyclase"/>
</dbReference>
<feature type="site" description="Priming of reverse-transcription by covalently linking the first nucleotide of the (-)DNA" evidence="19">
    <location>
        <position position="63"/>
    </location>
</feature>
<feature type="region of interest" description="Polymerase/reverse transcriptase domain (RT)" evidence="19">
    <location>
        <begin position="330"/>
        <end position="673"/>
    </location>
</feature>
<sequence length="822" mass="92368">MPLSYQHFRRLLLLDEEAGPLEEELPRLADEDLNRRVAEDLHLQLPNVSIPWTHKVGNFTGLYSSTIPVFNPDWQTPSFPNIHLHQDIITKCEQFVGPLTVNEKRRLKLVMPARFFPNSTKYLPLDKGIKPYYPENVVNHYFQTRHYLHTLWKAGILYKRETSRSASFCGSPYTWEQELQHGRLVIKTSQRHGDESFCSQPSGILSRSSVGPCIRSQLKQSRLGLQPHQGPLASSQPGRSGSIRARAHPSTRRPFGVEPSVSGHTNNFASKSASCLHQSSVRKAAYSHLSTSKRQSSSGHAVEFPCWWLQFRNSKPCSEYCLSHLVNLREDWGPCGEHGEHHIRIPRTPARVTGGVFLVNKNPHNTAESRLVVDFSQFSRGSARVSWPKFAVPNLQSLTNLLSSNLSWLSLDVSAAFYHIPLHPAAMPHLLVGSSGLSRYVARLSSDSRILDHQYGTLQNLHDFCSRHLYVSLMLLYKTYGWKLHLYSHPIVLGFRKIPMGVGLSPFLLAQFTSAICSVVRRAFPHCLAFSYMDDVVLGAKSVQHLESLYTAVTNFLLSLGIHLNPNKTKRWGYSLNFMGYIIGSWGTLPQDHIVQKIKHCFRKLPVNRPIDWKVCQRIVGLLGFAAPFTQCGYPALMPLYACIQAKQAFTFSPTYKAFLSKQYINLYPVARQRPGLCQVFADATPTGWGLAIGHQRMRGTFVAPLPIHTAELLAACFARSRSGAKLIGTDNSVVLSRKYTSFPWLLGCTANWILRGTSFVYVPSALNPADDPSRGRLGLSRPLLRLPFQPTTGRTSLYAVSPSVPSHLPDRVHFTSPLHVT</sequence>
<evidence type="ECO:0000256" key="10">
    <source>
        <dbReference type="ARBA" id="ARBA00022723"/>
    </source>
</evidence>
<keyword evidence="15 19" id="KW-0239">DNA-directed DNA polymerase</keyword>
<comment type="function">
    <text evidence="19">Multifunctional enzyme that converts the viral RNA genome into dsDNA in viral cytoplasmic capsids. This enzyme displays a DNA polymerase activity that can copy either DNA or RNA templates, and a ribonuclease H (RNase H) activity that cleaves the RNA strand of RNA-DNA heteroduplexes in a partially processive 3'- to 5'-endonucleasic mode. Neo-synthesized pregenomic RNA (pgRNA) are encapsidated together with the P protein, and reverse-transcribed inside the nucleocapsid. Initiation of reverse-transcription occurs first by binding the epsilon loop on the pgRNA genome, and is initiated by protein priming, thereby the 5'-end of (-)DNA is covalently linked to P protein. Partial (+)DNA is synthesized from the (-)DNA template and generates the relaxed circular DNA (RC-DNA) genome. After budding and infection, the RC-DNA migrates in the nucleus, and is converted into a plasmid-like covalently closed circular DNA (cccDNA). The activity of P protein does not seem to be necessary for cccDNA generation, and is presumably released from (+)DNA by host nuclear DNA repair machinery.</text>
</comment>
<evidence type="ECO:0000256" key="17">
    <source>
        <dbReference type="ARBA" id="ARBA00023268"/>
    </source>
</evidence>
<feature type="region of interest" description="Terminal protein domain (TP)" evidence="19">
    <location>
        <begin position="1"/>
        <end position="177"/>
    </location>
</feature>
<dbReference type="InterPro" id="IPR000477">
    <property type="entry name" value="RT_dom"/>
</dbReference>
<keyword evidence="17 19" id="KW-0511">Multifunctional enzyme</keyword>
<dbReference type="Pfam" id="PF00078">
    <property type="entry name" value="RVT_1"/>
    <property type="match status" value="1"/>
</dbReference>
<keyword evidence="11 19" id="KW-0255">Endonuclease</keyword>
<dbReference type="PANTHER" id="PTHR33064:SF37">
    <property type="entry name" value="RIBONUCLEASE H"/>
    <property type="match status" value="1"/>
</dbReference>
<keyword evidence="4 19" id="KW-0945">Host-virus interaction</keyword>
<keyword evidence="8 19" id="KW-0235">DNA replication</keyword>
<dbReference type="SUPFAM" id="SSF56672">
    <property type="entry name" value="DNA/RNA polymerases"/>
    <property type="match status" value="1"/>
</dbReference>
<dbReference type="EC" id="3.1.26.4" evidence="19"/>
<comment type="catalytic activity">
    <reaction evidence="19">
        <text>DNA(n) + a 2'-deoxyribonucleoside 5'-triphosphate = DNA(n+1) + diphosphate</text>
        <dbReference type="Rhea" id="RHEA:22508"/>
        <dbReference type="Rhea" id="RHEA-COMP:17339"/>
        <dbReference type="Rhea" id="RHEA-COMP:17340"/>
        <dbReference type="ChEBI" id="CHEBI:33019"/>
        <dbReference type="ChEBI" id="CHEBI:61560"/>
        <dbReference type="ChEBI" id="CHEBI:173112"/>
        <dbReference type="EC" id="2.7.7.7"/>
    </reaction>
</comment>
<comment type="activity regulation">
    <text evidence="19">Activated by host HSP70 and HSP40 in vitro to be able to bind the epsilon loop of the pgRNA. Because deletion of the RNase H region renders the protein partly chaperone-independent, the chaperones may be needed indirectly to relieve occlusion of the RNA-binding site by this domain. Inhibited by several reverse-transcriptase inhibitors: Lamivudine, Adefovir and Entecavir.</text>
</comment>
<keyword evidence="10 19" id="KW-0479">Metal-binding</keyword>
<dbReference type="GO" id="GO:0003964">
    <property type="term" value="F:RNA-directed DNA polymerase activity"/>
    <property type="evidence" value="ECO:0007669"/>
    <property type="project" value="UniProtKB-UniRule"/>
</dbReference>
<keyword evidence="12 19" id="KW-0378">Hydrolase</keyword>
<evidence type="ECO:0000256" key="18">
    <source>
        <dbReference type="ARBA" id="ARBA00023280"/>
    </source>
</evidence>
<evidence type="ECO:0000256" key="9">
    <source>
        <dbReference type="ARBA" id="ARBA00022722"/>
    </source>
</evidence>
<feature type="binding site" evidence="19">
    <location>
        <position position="535"/>
    </location>
    <ligand>
        <name>Mg(2+)</name>
        <dbReference type="ChEBI" id="CHEBI:18420"/>
        <note>catalytic</note>
    </ligand>
</feature>
<evidence type="ECO:0000256" key="20">
    <source>
        <dbReference type="SAM" id="MobiDB-lite"/>
    </source>
</evidence>
<name>I0C8N2_HBV</name>
<comment type="catalytic activity">
    <reaction evidence="1 19">
        <text>Endonucleolytic cleavage to 5'-phosphomonoester.</text>
        <dbReference type="EC" id="3.1.26.4"/>
    </reaction>
</comment>
<keyword evidence="13 19" id="KW-0460">Magnesium</keyword>
<dbReference type="InterPro" id="IPR051320">
    <property type="entry name" value="Viral_Replic_Matur_Polypro"/>
</dbReference>